<name>A0ABU1IDV8_9BURK</name>
<dbReference type="InterPro" id="IPR003594">
    <property type="entry name" value="HATPase_dom"/>
</dbReference>
<feature type="transmembrane region" description="Helical" evidence="4">
    <location>
        <begin position="43"/>
        <end position="62"/>
    </location>
</feature>
<protein>
    <submittedName>
        <fullName evidence="6">Two-component system sensor histidine kinase DevS</fullName>
        <ecNumber evidence="6">2.7.13.3</ecNumber>
    </submittedName>
</protein>
<dbReference type="EMBL" id="JAVIZX010000001">
    <property type="protein sequence ID" value="MDR6215415.1"/>
    <property type="molecule type" value="Genomic_DNA"/>
</dbReference>
<dbReference type="InterPro" id="IPR036890">
    <property type="entry name" value="HATPase_C_sf"/>
</dbReference>
<keyword evidence="1 6" id="KW-0808">Transferase</keyword>
<dbReference type="PANTHER" id="PTHR24421">
    <property type="entry name" value="NITRATE/NITRITE SENSOR PROTEIN NARX-RELATED"/>
    <property type="match status" value="1"/>
</dbReference>
<accession>A0ABU1IDV8</accession>
<organism evidence="6 7">
    <name type="scientific">Paracidovorax wautersii</name>
    <dbReference type="NCBI Taxonomy" id="1177982"/>
    <lineage>
        <taxon>Bacteria</taxon>
        <taxon>Pseudomonadati</taxon>
        <taxon>Pseudomonadota</taxon>
        <taxon>Betaproteobacteria</taxon>
        <taxon>Burkholderiales</taxon>
        <taxon>Comamonadaceae</taxon>
        <taxon>Paracidovorax</taxon>
    </lineage>
</organism>
<evidence type="ECO:0000313" key="6">
    <source>
        <dbReference type="EMBL" id="MDR6215415.1"/>
    </source>
</evidence>
<dbReference type="Gene3D" id="3.30.565.10">
    <property type="entry name" value="Histidine kinase-like ATPase, C-terminal domain"/>
    <property type="match status" value="1"/>
</dbReference>
<keyword evidence="7" id="KW-1185">Reference proteome</keyword>
<dbReference type="SUPFAM" id="SSF55874">
    <property type="entry name" value="ATPase domain of HSP90 chaperone/DNA topoisomerase II/histidine kinase"/>
    <property type="match status" value="1"/>
</dbReference>
<dbReference type="PANTHER" id="PTHR24421:SF58">
    <property type="entry name" value="SIGNAL TRANSDUCTION HISTIDINE-PROTEIN KINASE_PHOSPHATASE UHPB"/>
    <property type="match status" value="1"/>
</dbReference>
<comment type="caution">
    <text evidence="6">The sequence shown here is derived from an EMBL/GenBank/DDBJ whole genome shotgun (WGS) entry which is preliminary data.</text>
</comment>
<evidence type="ECO:0000313" key="7">
    <source>
        <dbReference type="Proteomes" id="UP001267710"/>
    </source>
</evidence>
<proteinExistence type="predicted"/>
<keyword evidence="4" id="KW-0472">Membrane</keyword>
<gene>
    <name evidence="6" type="ORF">QE399_003104</name>
</gene>
<dbReference type="RefSeq" id="WP_309830017.1">
    <property type="nucleotide sequence ID" value="NZ_JAVIZX010000001.1"/>
</dbReference>
<dbReference type="EC" id="2.7.13.3" evidence="6"/>
<dbReference type="Proteomes" id="UP001267710">
    <property type="component" value="Unassembled WGS sequence"/>
</dbReference>
<keyword evidence="4" id="KW-1133">Transmembrane helix</keyword>
<dbReference type="InterPro" id="IPR050482">
    <property type="entry name" value="Sensor_HK_TwoCompSys"/>
</dbReference>
<evidence type="ECO:0000256" key="2">
    <source>
        <dbReference type="ARBA" id="ARBA00022777"/>
    </source>
</evidence>
<dbReference type="Pfam" id="PF02518">
    <property type="entry name" value="HATPase_c"/>
    <property type="match status" value="1"/>
</dbReference>
<dbReference type="PROSITE" id="PS50109">
    <property type="entry name" value="HIS_KIN"/>
    <property type="match status" value="1"/>
</dbReference>
<dbReference type="InterPro" id="IPR011712">
    <property type="entry name" value="Sig_transdc_His_kin_sub3_dim/P"/>
</dbReference>
<evidence type="ECO:0000256" key="3">
    <source>
        <dbReference type="ARBA" id="ARBA00023012"/>
    </source>
</evidence>
<feature type="domain" description="Histidine kinase" evidence="5">
    <location>
        <begin position="86"/>
        <end position="272"/>
    </location>
</feature>
<reference evidence="6 7" key="1">
    <citation type="submission" date="2023-08" db="EMBL/GenBank/DDBJ databases">
        <title>Functional and genomic diversity of the sorghum phyllosphere microbiome.</title>
        <authorList>
            <person name="Shade A."/>
        </authorList>
    </citation>
    <scope>NUCLEOTIDE SEQUENCE [LARGE SCALE GENOMIC DNA]</scope>
    <source>
        <strain evidence="6 7">SORGH_AS_0335</strain>
    </source>
</reference>
<evidence type="ECO:0000256" key="1">
    <source>
        <dbReference type="ARBA" id="ARBA00022679"/>
    </source>
</evidence>
<dbReference type="SMART" id="SM00387">
    <property type="entry name" value="HATPase_c"/>
    <property type="match status" value="1"/>
</dbReference>
<evidence type="ECO:0000259" key="5">
    <source>
        <dbReference type="PROSITE" id="PS50109"/>
    </source>
</evidence>
<evidence type="ECO:0000256" key="4">
    <source>
        <dbReference type="SAM" id="Phobius"/>
    </source>
</evidence>
<keyword evidence="4" id="KW-0812">Transmembrane</keyword>
<dbReference type="CDD" id="cd16917">
    <property type="entry name" value="HATPase_UhpB-NarQ-NarX-like"/>
    <property type="match status" value="1"/>
</dbReference>
<feature type="transmembrane region" description="Helical" evidence="4">
    <location>
        <begin position="7"/>
        <end position="31"/>
    </location>
</feature>
<keyword evidence="3" id="KW-0902">Two-component regulatory system</keyword>
<dbReference type="Pfam" id="PF07730">
    <property type="entry name" value="HisKA_3"/>
    <property type="match status" value="1"/>
</dbReference>
<dbReference type="GO" id="GO:0004673">
    <property type="term" value="F:protein histidine kinase activity"/>
    <property type="evidence" value="ECO:0007669"/>
    <property type="project" value="UniProtKB-EC"/>
</dbReference>
<sequence>MFLSRPPVFALACVGLWAAQLAVHVGVLLWLHAPLAQSGWLGWYLASLACNLGMGALLLPQLPRVLRWRPRRHLRPSPELRDERRRIARDLHDQIGSQLVSAMALLDADAPAQARQALEQCMLDARLLVDSMDGHDDALTDSLARLRHRLQPVLEGRHIRLVWSVEWAQGVPAGTRARELTCVVREAVSNVLQHAQATEVSVSLVLQETPLGRAWHLTVSDNGRGLPPGGLVHTGLGMASMRERVARAGGTLQVLNGAQGGVVVQVTVPADR</sequence>
<keyword evidence="2 6" id="KW-0418">Kinase</keyword>
<dbReference type="InterPro" id="IPR005467">
    <property type="entry name" value="His_kinase_dom"/>
</dbReference>